<comment type="caution">
    <text evidence="3">The sequence shown here is derived from an EMBL/GenBank/DDBJ whole genome shotgun (WGS) entry which is preliminary data.</text>
</comment>
<dbReference type="Pfam" id="PF00296">
    <property type="entry name" value="Bac_luciferase"/>
    <property type="match status" value="1"/>
</dbReference>
<keyword evidence="1" id="KW-0560">Oxidoreductase</keyword>
<dbReference type="PANTHER" id="PTHR43244">
    <property type="match status" value="1"/>
</dbReference>
<evidence type="ECO:0000256" key="1">
    <source>
        <dbReference type="ARBA" id="ARBA00023002"/>
    </source>
</evidence>
<dbReference type="InterPro" id="IPR036661">
    <property type="entry name" value="Luciferase-like_sf"/>
</dbReference>
<dbReference type="InterPro" id="IPR011251">
    <property type="entry name" value="Luciferase-like_dom"/>
</dbReference>
<dbReference type="RefSeq" id="WP_084595595.1">
    <property type="nucleotide sequence ID" value="NZ_JBFBMH010000028.1"/>
</dbReference>
<dbReference type="Proteomes" id="UP001553715">
    <property type="component" value="Unassembled WGS sequence"/>
</dbReference>
<protein>
    <submittedName>
        <fullName evidence="3">LLM class flavin-dependent oxidoreductase</fullName>
    </submittedName>
</protein>
<dbReference type="EMBL" id="JBFBMH010000028">
    <property type="protein sequence ID" value="MEW1976359.1"/>
    <property type="molecule type" value="Genomic_DNA"/>
</dbReference>
<dbReference type="PANTHER" id="PTHR43244:SF1">
    <property type="entry name" value="5,10-METHYLENETETRAHYDROMETHANOPTERIN REDUCTASE"/>
    <property type="match status" value="1"/>
</dbReference>
<organism evidence="3 4">
    <name type="scientific">Microbacterium profundi</name>
    <dbReference type="NCBI Taxonomy" id="450380"/>
    <lineage>
        <taxon>Bacteria</taxon>
        <taxon>Bacillati</taxon>
        <taxon>Actinomycetota</taxon>
        <taxon>Actinomycetes</taxon>
        <taxon>Micrococcales</taxon>
        <taxon>Microbacteriaceae</taxon>
        <taxon>Microbacterium</taxon>
    </lineage>
</organism>
<evidence type="ECO:0000313" key="3">
    <source>
        <dbReference type="EMBL" id="MEW1976359.1"/>
    </source>
</evidence>
<dbReference type="InterPro" id="IPR050564">
    <property type="entry name" value="F420-G6PD/mer"/>
</dbReference>
<reference evidence="3 4" key="1">
    <citation type="submission" date="2024-06" db="EMBL/GenBank/DDBJ databases">
        <title>The Natural Products Discovery Center: Release of the First 8490 Sequenced Strains for Exploring Actinobacteria Biosynthetic Diversity.</title>
        <authorList>
            <person name="Kalkreuter E."/>
            <person name="Kautsar S.A."/>
            <person name="Yang D."/>
            <person name="Bader C.D."/>
            <person name="Teijaro C.N."/>
            <person name="Fluegel L."/>
            <person name="Davis C.M."/>
            <person name="Simpson J.R."/>
            <person name="Lauterbach L."/>
            <person name="Steele A.D."/>
            <person name="Gui C."/>
            <person name="Meng S."/>
            <person name="Li G."/>
            <person name="Viehrig K."/>
            <person name="Ye F."/>
            <person name="Su P."/>
            <person name="Kiefer A.F."/>
            <person name="Nichols A."/>
            <person name="Cepeda A.J."/>
            <person name="Yan W."/>
            <person name="Fan B."/>
            <person name="Jiang Y."/>
            <person name="Adhikari A."/>
            <person name="Zheng C.-J."/>
            <person name="Schuster L."/>
            <person name="Cowan T.M."/>
            <person name="Smanski M.J."/>
            <person name="Chevrette M.G."/>
            <person name="De Carvalho L.P.S."/>
            <person name="Shen B."/>
        </authorList>
    </citation>
    <scope>NUCLEOTIDE SEQUENCE [LARGE SCALE GENOMIC DNA]</scope>
    <source>
        <strain evidence="3 4">NPDC077434</strain>
    </source>
</reference>
<gene>
    <name evidence="3" type="ORF">AB0301_14965</name>
</gene>
<proteinExistence type="predicted"/>
<sequence>MSRLATALSSRAPLPQLVEQAKFVEGLGYDRIWLPEISGRDAFVTAAILATQTQTIGVGLGVIPLPSRPLPALEMAVATLAESAPGRVAVGLGAGHRETAAPQFGWRGPASPDKVGEAVFAIRAALETSTLHHYGAGGESCVLKLRGQHIEVPPQLFVGALRPRMVKIAAGIADGMLLNWVTEARAARLCALAGEVARGRMFTTAAYIPVCVVDRPKDRDHAYRKVASQLSSYLQLSAYGDPLADDGYADDVKAVREARRYGRDATAAVSERLIQAVAMIGDADEIRARIRGLRAAGIDEPVLAPVTIGRDSASSLLLTLTALAE</sequence>
<name>A0ABV3LKC6_9MICO</name>
<evidence type="ECO:0000259" key="2">
    <source>
        <dbReference type="Pfam" id="PF00296"/>
    </source>
</evidence>
<evidence type="ECO:0000313" key="4">
    <source>
        <dbReference type="Proteomes" id="UP001553715"/>
    </source>
</evidence>
<accession>A0ABV3LKC6</accession>
<feature type="domain" description="Luciferase-like" evidence="2">
    <location>
        <begin position="6"/>
        <end position="300"/>
    </location>
</feature>
<dbReference type="Gene3D" id="3.20.20.30">
    <property type="entry name" value="Luciferase-like domain"/>
    <property type="match status" value="1"/>
</dbReference>
<dbReference type="SUPFAM" id="SSF51679">
    <property type="entry name" value="Bacterial luciferase-like"/>
    <property type="match status" value="1"/>
</dbReference>
<keyword evidence="4" id="KW-1185">Reference proteome</keyword>